<evidence type="ECO:0000256" key="1">
    <source>
        <dbReference type="ARBA" id="ARBA00022723"/>
    </source>
</evidence>
<keyword evidence="1" id="KW-0479">Metal-binding</keyword>
<evidence type="ECO:0000256" key="4">
    <source>
        <dbReference type="SAM" id="MobiDB-lite"/>
    </source>
</evidence>
<protein>
    <submittedName>
        <fullName evidence="6">SWR1 complex subunit 6</fullName>
    </submittedName>
</protein>
<keyword evidence="3" id="KW-0862">Zinc</keyword>
<evidence type="ECO:0000313" key="6">
    <source>
        <dbReference type="EMBL" id="TYK07584.1"/>
    </source>
</evidence>
<evidence type="ECO:0000313" key="5">
    <source>
        <dbReference type="EMBL" id="KAA0035251.1"/>
    </source>
</evidence>
<evidence type="ECO:0000256" key="3">
    <source>
        <dbReference type="ARBA" id="ARBA00022833"/>
    </source>
</evidence>
<dbReference type="InterPro" id="IPR039723">
    <property type="entry name" value="Vps71/ZNHIT1"/>
</dbReference>
<comment type="caution">
    <text evidence="6">The sequence shown here is derived from an EMBL/GenBank/DDBJ whole genome shotgun (WGS) entry which is preliminary data.</text>
</comment>
<dbReference type="GO" id="GO:0006338">
    <property type="term" value="P:chromatin remodeling"/>
    <property type="evidence" value="ECO:0007669"/>
    <property type="project" value="InterPro"/>
</dbReference>
<feature type="region of interest" description="Disordered" evidence="4">
    <location>
        <begin position="1"/>
        <end position="20"/>
    </location>
</feature>
<keyword evidence="2" id="KW-0863">Zinc-finger</keyword>
<dbReference type="EMBL" id="SSTE01020126">
    <property type="protein sequence ID" value="KAA0035251.1"/>
    <property type="molecule type" value="Genomic_DNA"/>
</dbReference>
<accession>A0A5D3C8K8</accession>
<dbReference type="PANTHER" id="PTHR13093">
    <property type="entry name" value="ZINC FINGER HIT DOMAIN CONTAINING PROTEIN 1"/>
    <property type="match status" value="1"/>
</dbReference>
<proteinExistence type="predicted"/>
<name>A0A5D3C8K8_CUCMM</name>
<dbReference type="Proteomes" id="UP000321947">
    <property type="component" value="Unassembled WGS sequence"/>
</dbReference>
<dbReference type="EMBL" id="SSTD01013153">
    <property type="protein sequence ID" value="TYK07584.1"/>
    <property type="molecule type" value="Genomic_DNA"/>
</dbReference>
<sequence length="291" mass="31218">MDDDSTNPFRRMSSRTRKVAPKMVAALASSDNRTQAALARLEALENDNAGMEVVENIDDEDASLDDDDQGQDGQHQNSDIALAMEFLVLVNCPNFCNVPECWGDNGEGCKLHSAMQLSKPEFGDWVKLSVKTLPLHSEKPNNNVETACVYDRGSNNTVGLDTHLVLKRIPNTASGSTCSSNSSINAGASAVLAVFFPISISAVKYETHCVSLPRVGGPNGKLLPQSLQLCDMAHRTLELASHNISSLKTAVYKVAISNKPCLLLGISIHGGGDQLAFSSYFGPSIDSASRH</sequence>
<reference evidence="7 8" key="1">
    <citation type="submission" date="2019-08" db="EMBL/GenBank/DDBJ databases">
        <title>Draft genome sequences of two oriental melons (Cucumis melo L. var makuwa).</title>
        <authorList>
            <person name="Kwon S.-Y."/>
        </authorList>
    </citation>
    <scope>NUCLEOTIDE SEQUENCE [LARGE SCALE GENOMIC DNA]</scope>
    <source>
        <strain evidence="8">cv. Chang Bougi</strain>
        <strain evidence="7">cv. SW 3</strain>
        <tissue evidence="6">Leaf</tissue>
    </source>
</reference>
<dbReference type="OrthoDB" id="74807at2759"/>
<gene>
    <name evidence="6" type="ORF">E5676_scaffold852G00240</name>
    <name evidence="5" type="ORF">E6C27_scaffold228G00340</name>
</gene>
<dbReference type="GO" id="GO:0008270">
    <property type="term" value="F:zinc ion binding"/>
    <property type="evidence" value="ECO:0007669"/>
    <property type="project" value="UniProtKB-KW"/>
</dbReference>
<organism evidence="6 8">
    <name type="scientific">Cucumis melo var. makuwa</name>
    <name type="common">Oriental melon</name>
    <dbReference type="NCBI Taxonomy" id="1194695"/>
    <lineage>
        <taxon>Eukaryota</taxon>
        <taxon>Viridiplantae</taxon>
        <taxon>Streptophyta</taxon>
        <taxon>Embryophyta</taxon>
        <taxon>Tracheophyta</taxon>
        <taxon>Spermatophyta</taxon>
        <taxon>Magnoliopsida</taxon>
        <taxon>eudicotyledons</taxon>
        <taxon>Gunneridae</taxon>
        <taxon>Pentapetalae</taxon>
        <taxon>rosids</taxon>
        <taxon>fabids</taxon>
        <taxon>Cucurbitales</taxon>
        <taxon>Cucurbitaceae</taxon>
        <taxon>Benincaseae</taxon>
        <taxon>Cucumis</taxon>
    </lineage>
</organism>
<evidence type="ECO:0000313" key="7">
    <source>
        <dbReference type="Proteomes" id="UP000321393"/>
    </source>
</evidence>
<dbReference type="Proteomes" id="UP000321393">
    <property type="component" value="Unassembled WGS sequence"/>
</dbReference>
<evidence type="ECO:0000313" key="8">
    <source>
        <dbReference type="Proteomes" id="UP000321947"/>
    </source>
</evidence>
<dbReference type="STRING" id="1194695.A0A5D3C8K8"/>
<evidence type="ECO:0000256" key="2">
    <source>
        <dbReference type="ARBA" id="ARBA00022771"/>
    </source>
</evidence>
<dbReference type="AlphaFoldDB" id="A0A5D3C8K8"/>